<gene>
    <name evidence="1" type="ORF">AC579_227</name>
</gene>
<organism evidence="1 2">
    <name type="scientific">Pseudocercospora musae</name>
    <dbReference type="NCBI Taxonomy" id="113226"/>
    <lineage>
        <taxon>Eukaryota</taxon>
        <taxon>Fungi</taxon>
        <taxon>Dikarya</taxon>
        <taxon>Ascomycota</taxon>
        <taxon>Pezizomycotina</taxon>
        <taxon>Dothideomycetes</taxon>
        <taxon>Dothideomycetidae</taxon>
        <taxon>Mycosphaerellales</taxon>
        <taxon>Mycosphaerellaceae</taxon>
        <taxon>Pseudocercospora</taxon>
    </lineage>
</organism>
<dbReference type="Proteomes" id="UP000073492">
    <property type="component" value="Unassembled WGS sequence"/>
</dbReference>
<dbReference type="EMBL" id="LFZO01000203">
    <property type="protein sequence ID" value="KXT11401.1"/>
    <property type="molecule type" value="Genomic_DNA"/>
</dbReference>
<evidence type="ECO:0000313" key="1">
    <source>
        <dbReference type="EMBL" id="KXT11401.1"/>
    </source>
</evidence>
<protein>
    <submittedName>
        <fullName evidence="1">Uncharacterized protein</fullName>
    </submittedName>
</protein>
<dbReference type="AlphaFoldDB" id="A0A139I9G6"/>
<proteinExistence type="predicted"/>
<comment type="caution">
    <text evidence="1">The sequence shown here is derived from an EMBL/GenBank/DDBJ whole genome shotgun (WGS) entry which is preliminary data.</text>
</comment>
<evidence type="ECO:0000313" key="2">
    <source>
        <dbReference type="Proteomes" id="UP000073492"/>
    </source>
</evidence>
<sequence>MALVRQGRQERYRIRPLKIYSKEDHLHIAAALLMKQSSIRFHDLVAALEILTARFETSILSADDCHGSHLQQTSGS</sequence>
<reference evidence="1 2" key="1">
    <citation type="submission" date="2015-07" db="EMBL/GenBank/DDBJ databases">
        <title>Comparative genomics of the Sigatoka disease complex on banana suggests a link between parallel evolutionary changes in Pseudocercospora fijiensis and Pseudocercospora eumusae and increased virulence on the banana host.</title>
        <authorList>
            <person name="Chang T.-C."/>
            <person name="Salvucci A."/>
            <person name="Crous P.W."/>
            <person name="Stergiopoulos I."/>
        </authorList>
    </citation>
    <scope>NUCLEOTIDE SEQUENCE [LARGE SCALE GENOMIC DNA]</scope>
    <source>
        <strain evidence="1 2">CBS 116634</strain>
    </source>
</reference>
<keyword evidence="2" id="KW-1185">Reference proteome</keyword>
<name>A0A139I9G6_9PEZI</name>
<accession>A0A139I9G6</accession>